<evidence type="ECO:0000256" key="1">
    <source>
        <dbReference type="ARBA" id="ARBA00004196"/>
    </source>
</evidence>
<dbReference type="AlphaFoldDB" id="A0A3M3XDF5"/>
<evidence type="ECO:0000256" key="5">
    <source>
        <dbReference type="ARBA" id="ARBA00022729"/>
    </source>
</evidence>
<keyword evidence="4" id="KW-0408">Iron</keyword>
<comment type="similarity">
    <text evidence="2">Belongs to the bacterial solute-binding protein 8 family.</text>
</comment>
<dbReference type="Pfam" id="PF01497">
    <property type="entry name" value="Peripla_BP_2"/>
    <property type="match status" value="1"/>
</dbReference>
<evidence type="ECO:0000256" key="4">
    <source>
        <dbReference type="ARBA" id="ARBA00022496"/>
    </source>
</evidence>
<keyword evidence="5" id="KW-0732">Signal</keyword>
<proteinExistence type="inferred from homology"/>
<keyword evidence="3" id="KW-0813">Transport</keyword>
<dbReference type="CDD" id="cd01146">
    <property type="entry name" value="FhuD"/>
    <property type="match status" value="1"/>
</dbReference>
<evidence type="ECO:0000256" key="2">
    <source>
        <dbReference type="ARBA" id="ARBA00008814"/>
    </source>
</evidence>
<dbReference type="Proteomes" id="UP000274541">
    <property type="component" value="Unassembled WGS sequence"/>
</dbReference>
<dbReference type="GO" id="GO:0030288">
    <property type="term" value="C:outer membrane-bounded periplasmic space"/>
    <property type="evidence" value="ECO:0007669"/>
    <property type="project" value="TreeGrafter"/>
</dbReference>
<dbReference type="Gene3D" id="3.40.50.1980">
    <property type="entry name" value="Nitrogenase molybdenum iron protein domain"/>
    <property type="match status" value="2"/>
</dbReference>
<comment type="caution">
    <text evidence="8">The sequence shown here is derived from an EMBL/GenBank/DDBJ whole genome shotgun (WGS) entry which is preliminary data.</text>
</comment>
<dbReference type="InterPro" id="IPR051313">
    <property type="entry name" value="Bact_iron-sidero_bind"/>
</dbReference>
<dbReference type="SUPFAM" id="SSF53807">
    <property type="entry name" value="Helical backbone' metal receptor"/>
    <property type="match status" value="1"/>
</dbReference>
<keyword evidence="4" id="KW-0406">Ion transport</keyword>
<dbReference type="PANTHER" id="PTHR30532:SF29">
    <property type="entry name" value="FE(3+) DICITRATE-BINDING PERIPLASMIC PROTEIN"/>
    <property type="match status" value="1"/>
</dbReference>
<evidence type="ECO:0000313" key="9">
    <source>
        <dbReference type="Proteomes" id="UP000274541"/>
    </source>
</evidence>
<evidence type="ECO:0000313" key="8">
    <source>
        <dbReference type="EMBL" id="RMO67323.1"/>
    </source>
</evidence>
<dbReference type="GO" id="GO:1901678">
    <property type="term" value="P:iron coordination entity transport"/>
    <property type="evidence" value="ECO:0007669"/>
    <property type="project" value="UniProtKB-ARBA"/>
</dbReference>
<feature type="region of interest" description="Disordered" evidence="6">
    <location>
        <begin position="26"/>
        <end position="45"/>
    </location>
</feature>
<evidence type="ECO:0000256" key="6">
    <source>
        <dbReference type="SAM" id="MobiDB-lite"/>
    </source>
</evidence>
<keyword evidence="4" id="KW-0410">Iron transport</keyword>
<dbReference type="PROSITE" id="PS50983">
    <property type="entry name" value="FE_B12_PBP"/>
    <property type="match status" value="1"/>
</dbReference>
<accession>A0A3M3XDF5</accession>
<evidence type="ECO:0000256" key="3">
    <source>
        <dbReference type="ARBA" id="ARBA00022448"/>
    </source>
</evidence>
<dbReference type="EMBL" id="RBPX01000127">
    <property type="protein sequence ID" value="RMO67323.1"/>
    <property type="molecule type" value="Genomic_DNA"/>
</dbReference>
<dbReference type="NCBIfam" id="NF008501">
    <property type="entry name" value="PRK11411.1"/>
    <property type="match status" value="1"/>
</dbReference>
<comment type="subcellular location">
    <subcellularLocation>
        <location evidence="1">Cell envelope</location>
    </subcellularLocation>
</comment>
<protein>
    <submittedName>
        <fullName evidence="8">Iron-dicitrate transporter substrate-binding subunit</fullName>
    </submittedName>
</protein>
<name>A0A3M3XDF5_PSEAP</name>
<evidence type="ECO:0000259" key="7">
    <source>
        <dbReference type="PROSITE" id="PS50983"/>
    </source>
</evidence>
<sequence length="310" mass="33805">MATERQYSPLDRLLLQADSAMRTLLPSSAHSQRPSPAVVQPEHKMSEVDTRHVAGLMRINHTGEVCAQALYQGQALTAKLPKVRKAVGEWQSVGLRSQPNIEVIARLKPDLIIADLGRHQALYNDLASLAPTLMLPSRGEDYQGSLKSAELIGVALGKGPQMQARIEENRQHLKTIAEQIPANSNVLFGVAREDSFSVHGPHSYAGSVLQAIGLKVPEVRKNAAPTEFVSLEQLLALDPGWLLVGHYRRPSIVDSWSKQPLWQVLGAVRNKQVAEVDGDSWARNRGIMASEQIADDALAVLKGGKAVLNP</sequence>
<dbReference type="PANTHER" id="PTHR30532">
    <property type="entry name" value="IRON III DICITRATE-BINDING PERIPLASMIC PROTEIN"/>
    <property type="match status" value="1"/>
</dbReference>
<dbReference type="InterPro" id="IPR002491">
    <property type="entry name" value="ABC_transptr_periplasmic_BD"/>
</dbReference>
<reference evidence="8 9" key="1">
    <citation type="submission" date="2018-08" db="EMBL/GenBank/DDBJ databases">
        <title>Recombination of ecologically and evolutionarily significant loci maintains genetic cohesion in the Pseudomonas syringae species complex.</title>
        <authorList>
            <person name="Dillon M."/>
            <person name="Thakur S."/>
            <person name="Almeida R.N.D."/>
            <person name="Weir B.S."/>
            <person name="Guttman D.S."/>
        </authorList>
    </citation>
    <scope>NUCLEOTIDE SEQUENCE [LARGE SCALE GENOMIC DNA]</scope>
    <source>
        <strain evidence="8 9">ICMP 4388</strain>
    </source>
</reference>
<gene>
    <name evidence="8" type="ORF">ALQ37_02349</name>
</gene>
<organism evidence="8 9">
    <name type="scientific">Pseudomonas syringae pv. aptata</name>
    <dbReference type="NCBI Taxonomy" id="83167"/>
    <lineage>
        <taxon>Bacteria</taxon>
        <taxon>Pseudomonadati</taxon>
        <taxon>Pseudomonadota</taxon>
        <taxon>Gammaproteobacteria</taxon>
        <taxon>Pseudomonadales</taxon>
        <taxon>Pseudomonadaceae</taxon>
        <taxon>Pseudomonas</taxon>
        <taxon>Pseudomonas syringae</taxon>
    </lineage>
</organism>
<feature type="domain" description="Fe/B12 periplasmic-binding" evidence="7">
    <location>
        <begin position="44"/>
        <end position="305"/>
    </location>
</feature>